<accession>A0A1M5P5K4</accession>
<protein>
    <submittedName>
        <fullName evidence="1">Uncharacterized protein</fullName>
    </submittedName>
</protein>
<proteinExistence type="predicted"/>
<dbReference type="AlphaFoldDB" id="A0A1M5P5K4"/>
<evidence type="ECO:0000313" key="1">
    <source>
        <dbReference type="EMBL" id="SHG97104.1"/>
    </source>
</evidence>
<dbReference type="RefSeq" id="WP_154073400.1">
    <property type="nucleotide sequence ID" value="NZ_LT670818.1"/>
</dbReference>
<evidence type="ECO:0000313" key="2">
    <source>
        <dbReference type="Proteomes" id="UP000190675"/>
    </source>
</evidence>
<sequence>MTVSSNRHEPIFDIHPVTGVGIEVFYADTALTTFGGAALSGSGGLGGAVSRPKAQRSVRFRRAIQRIGTLYWVTIWGPIWGPVGY</sequence>
<dbReference type="Proteomes" id="UP000190675">
    <property type="component" value="Chromosome I"/>
</dbReference>
<reference evidence="1 2" key="1">
    <citation type="submission" date="2016-11" db="EMBL/GenBank/DDBJ databases">
        <authorList>
            <person name="Jaros S."/>
            <person name="Januszkiewicz K."/>
            <person name="Wedrychowicz H."/>
        </authorList>
    </citation>
    <scope>NUCLEOTIDE SEQUENCE [LARGE SCALE GENOMIC DNA]</scope>
    <source>
        <strain evidence="1 2">GAS242</strain>
    </source>
</reference>
<dbReference type="EMBL" id="LT670818">
    <property type="protein sequence ID" value="SHG97104.1"/>
    <property type="molecule type" value="Genomic_DNA"/>
</dbReference>
<organism evidence="1 2">
    <name type="scientific">Bradyrhizobium erythrophlei</name>
    <dbReference type="NCBI Taxonomy" id="1437360"/>
    <lineage>
        <taxon>Bacteria</taxon>
        <taxon>Pseudomonadati</taxon>
        <taxon>Pseudomonadota</taxon>
        <taxon>Alphaproteobacteria</taxon>
        <taxon>Hyphomicrobiales</taxon>
        <taxon>Nitrobacteraceae</taxon>
        <taxon>Bradyrhizobium</taxon>
    </lineage>
</organism>
<name>A0A1M5P5K4_9BRAD</name>
<gene>
    <name evidence="1" type="ORF">SAMN05444169_5040</name>
</gene>